<dbReference type="SUPFAM" id="SSF56935">
    <property type="entry name" value="Porins"/>
    <property type="match status" value="1"/>
</dbReference>
<comment type="caution">
    <text evidence="7">The sequence shown here is derived from an EMBL/GenBank/DDBJ whole genome shotgun (WGS) entry which is preliminary data.</text>
</comment>
<name>A0ABT6YVF1_9BACT</name>
<dbReference type="InterPro" id="IPR037066">
    <property type="entry name" value="Plug_dom_sf"/>
</dbReference>
<protein>
    <submittedName>
        <fullName evidence="7">TonB-dependent receptor</fullName>
    </submittedName>
</protein>
<dbReference type="Gene3D" id="2.40.170.20">
    <property type="entry name" value="TonB-dependent receptor, beta-barrel domain"/>
    <property type="match status" value="1"/>
</dbReference>
<keyword evidence="2" id="KW-0472">Membrane</keyword>
<keyword evidence="3" id="KW-0998">Cell outer membrane</keyword>
<keyword evidence="4" id="KW-0732">Signal</keyword>
<dbReference type="Pfam" id="PF13715">
    <property type="entry name" value="CarbopepD_reg_2"/>
    <property type="match status" value="1"/>
</dbReference>
<evidence type="ECO:0000256" key="1">
    <source>
        <dbReference type="ARBA" id="ARBA00004442"/>
    </source>
</evidence>
<dbReference type="InterPro" id="IPR012910">
    <property type="entry name" value="Plug_dom"/>
</dbReference>
<dbReference type="PANTHER" id="PTHR40980">
    <property type="entry name" value="PLUG DOMAIN-CONTAINING PROTEIN"/>
    <property type="match status" value="1"/>
</dbReference>
<evidence type="ECO:0000256" key="3">
    <source>
        <dbReference type="ARBA" id="ARBA00023237"/>
    </source>
</evidence>
<dbReference type="RefSeq" id="WP_283371788.1">
    <property type="nucleotide sequence ID" value="NZ_JASHID010000023.1"/>
</dbReference>
<dbReference type="InterPro" id="IPR041700">
    <property type="entry name" value="OMP_b-brl_3"/>
</dbReference>
<reference evidence="7 8" key="1">
    <citation type="submission" date="2023-05" db="EMBL/GenBank/DDBJ databases">
        <title>Novel species of genus Flectobacillus isolated from stream in China.</title>
        <authorList>
            <person name="Lu H."/>
        </authorList>
    </citation>
    <scope>NUCLEOTIDE SEQUENCE [LARGE SCALE GENOMIC DNA]</scope>
    <source>
        <strain evidence="7 8">DC10W</strain>
    </source>
</reference>
<dbReference type="Gene3D" id="2.170.130.10">
    <property type="entry name" value="TonB-dependent receptor, plug domain"/>
    <property type="match status" value="1"/>
</dbReference>
<accession>A0ABT6YVF1</accession>
<dbReference type="Proteomes" id="UP001236569">
    <property type="component" value="Unassembled WGS sequence"/>
</dbReference>
<keyword evidence="8" id="KW-1185">Reference proteome</keyword>
<feature type="domain" description="TonB-dependent receptor plug" evidence="5">
    <location>
        <begin position="127"/>
        <end position="232"/>
    </location>
</feature>
<keyword evidence="7" id="KW-0675">Receptor</keyword>
<evidence type="ECO:0000313" key="8">
    <source>
        <dbReference type="Proteomes" id="UP001236569"/>
    </source>
</evidence>
<evidence type="ECO:0000256" key="2">
    <source>
        <dbReference type="ARBA" id="ARBA00023136"/>
    </source>
</evidence>
<dbReference type="Gene3D" id="2.60.40.1120">
    <property type="entry name" value="Carboxypeptidase-like, regulatory domain"/>
    <property type="match status" value="1"/>
</dbReference>
<dbReference type="Pfam" id="PF07715">
    <property type="entry name" value="Plug"/>
    <property type="match status" value="1"/>
</dbReference>
<feature type="domain" description="Outer membrane protein beta-barrel" evidence="6">
    <location>
        <begin position="566"/>
        <end position="883"/>
    </location>
</feature>
<dbReference type="PANTHER" id="PTHR40980:SF4">
    <property type="entry name" value="TONB-DEPENDENT RECEPTOR-LIKE BETA-BARREL DOMAIN-CONTAINING PROTEIN"/>
    <property type="match status" value="1"/>
</dbReference>
<dbReference type="SUPFAM" id="SSF49464">
    <property type="entry name" value="Carboxypeptidase regulatory domain-like"/>
    <property type="match status" value="1"/>
</dbReference>
<evidence type="ECO:0000256" key="4">
    <source>
        <dbReference type="SAM" id="SignalP"/>
    </source>
</evidence>
<sequence length="914" mass="103676">MCKYFIIVWCCLIAHLGFTQNFQFHGSVADQQTGEPLVGAVVRAMPQGAYDVVGLDGNFRIKGLKKGKHTLKVSYVGYQSFEENIEIPEHTTRKIQLKPHANQTLEEVVVSAHSDKSSELTARSAERNALQLMNIVSGKAIEISPDLTVANLVQRVSGISIERNSNGDGQYAIMRGMDKRYNYTLVNGIKIPSPDNKYRYVPLDIFPSELLGRLEVSKSLTPDKEGDAVGGVINMVMKEAPTQLELKANLATGYSELFMNRSFDSMNKSLIHTQSPYEAYGKTYSATIQDFAKGFLDTKSASPMPNVIAGLSVGNRYMHNRLGVMLAGSFQNTFRGSNSDFYNSTVYDTETTSRITSLAQRNYSEQQQRLGLHAKLDFALNSHTKLQWYNAFMNLQNWQVRQTKTTDFSSGGYDPVAGNAGLGFSTRLRYTRQSIFNSTLQAKHQLATNLSVNWSAVYSLATNAVPENTSVNFLGKREKFVETLTYPTESARRWEHNNDQDIALYANVNYLFKGIDWSAGGLFRTKQRDNFYNNYIFKPINPFALYQTDYKQYSDLSWSLENPRGTVASALNYKASEQIGAAYVMGKWTSKEWQIITGVRAEHTSQGYDMLYPLGELRPSGTQDYWDILPSIHTKYALESNQNLRFSYFRSINRPGFFEIVPGKIVNEEYQERGNPDLKRAVADNIDFRYEYFPNASDQLMAGIFYKNIQNPIEYTLQVDETRGQDVFYTPGNFGTAQNYGLELDMIKNFQNFGFKVNYTYTNSSITTKKMIRIRNAQGNLEPRSVDQTRPMYGQSAHVGNLSVFYKDGKKGIDAQLAASYTGERINTVSQFLNNDLWQEAFIQMDASIEKNIGKHWTIFAKANNLLNTPMRVFIKNSNPVNSSIPEQSNLSNKTLIRQDYYQRSYLLGLRFKL</sequence>
<dbReference type="InterPro" id="IPR008969">
    <property type="entry name" value="CarboxyPept-like_regulatory"/>
</dbReference>
<proteinExistence type="predicted"/>
<comment type="subcellular location">
    <subcellularLocation>
        <location evidence="1">Cell outer membrane</location>
    </subcellularLocation>
</comment>
<organism evidence="7 8">
    <name type="scientific">Flectobacillus longus</name>
    <dbReference type="NCBI Taxonomy" id="2984207"/>
    <lineage>
        <taxon>Bacteria</taxon>
        <taxon>Pseudomonadati</taxon>
        <taxon>Bacteroidota</taxon>
        <taxon>Cytophagia</taxon>
        <taxon>Cytophagales</taxon>
        <taxon>Flectobacillaceae</taxon>
        <taxon>Flectobacillus</taxon>
    </lineage>
</organism>
<evidence type="ECO:0000259" key="5">
    <source>
        <dbReference type="Pfam" id="PF07715"/>
    </source>
</evidence>
<feature type="signal peptide" evidence="4">
    <location>
        <begin position="1"/>
        <end position="19"/>
    </location>
</feature>
<feature type="chain" id="PRO_5046272458" evidence="4">
    <location>
        <begin position="20"/>
        <end position="914"/>
    </location>
</feature>
<gene>
    <name evidence="7" type="ORF">QM480_22295</name>
</gene>
<dbReference type="InterPro" id="IPR036942">
    <property type="entry name" value="Beta-barrel_TonB_sf"/>
</dbReference>
<dbReference type="EMBL" id="JASHID010000023">
    <property type="protein sequence ID" value="MDI9867088.1"/>
    <property type="molecule type" value="Genomic_DNA"/>
</dbReference>
<evidence type="ECO:0000259" key="6">
    <source>
        <dbReference type="Pfam" id="PF14905"/>
    </source>
</evidence>
<evidence type="ECO:0000313" key="7">
    <source>
        <dbReference type="EMBL" id="MDI9867088.1"/>
    </source>
</evidence>
<dbReference type="Pfam" id="PF14905">
    <property type="entry name" value="OMP_b-brl_3"/>
    <property type="match status" value="1"/>
</dbReference>